<name>A0ABW2HXT1_9ACTN</name>
<dbReference type="InterPro" id="IPR015943">
    <property type="entry name" value="WD40/YVTN_repeat-like_dom_sf"/>
</dbReference>
<dbReference type="PROSITE" id="PS50294">
    <property type="entry name" value="WD_REPEATS_REGION"/>
    <property type="match status" value="6"/>
</dbReference>
<dbReference type="SUPFAM" id="SSF52540">
    <property type="entry name" value="P-loop containing nucleoside triphosphate hydrolases"/>
    <property type="match status" value="1"/>
</dbReference>
<protein>
    <submittedName>
        <fullName evidence="5">Trypsin-like peptidase domain-containing protein</fullName>
    </submittedName>
</protein>
<evidence type="ECO:0000256" key="1">
    <source>
        <dbReference type="ARBA" id="ARBA00022574"/>
    </source>
</evidence>
<dbReference type="InterPro" id="IPR027417">
    <property type="entry name" value="P-loop_NTPase"/>
</dbReference>
<dbReference type="SUPFAM" id="SSF50960">
    <property type="entry name" value="TolB, C-terminal domain"/>
    <property type="match status" value="1"/>
</dbReference>
<evidence type="ECO:0000313" key="5">
    <source>
        <dbReference type="EMBL" id="MFC7276395.1"/>
    </source>
</evidence>
<evidence type="ECO:0000256" key="3">
    <source>
        <dbReference type="PROSITE-ProRule" id="PRU00221"/>
    </source>
</evidence>
<accession>A0ABW2HXT1</accession>
<feature type="repeat" description="WD" evidence="3">
    <location>
        <begin position="869"/>
        <end position="912"/>
    </location>
</feature>
<dbReference type="InterPro" id="IPR041664">
    <property type="entry name" value="AAA_16"/>
</dbReference>
<dbReference type="InterPro" id="IPR011047">
    <property type="entry name" value="Quinoprotein_ADH-like_sf"/>
</dbReference>
<dbReference type="InterPro" id="IPR009003">
    <property type="entry name" value="Peptidase_S1_PA"/>
</dbReference>
<dbReference type="InterPro" id="IPR036322">
    <property type="entry name" value="WD40_repeat_dom_sf"/>
</dbReference>
<dbReference type="RefSeq" id="WP_378970670.1">
    <property type="nucleotide sequence ID" value="NZ_JBHTBJ010000014.1"/>
</dbReference>
<dbReference type="InterPro" id="IPR020472">
    <property type="entry name" value="WD40_PAC1"/>
</dbReference>
<feature type="repeat" description="WD" evidence="3">
    <location>
        <begin position="1066"/>
        <end position="1088"/>
    </location>
</feature>
<dbReference type="SUPFAM" id="SSF50978">
    <property type="entry name" value="WD40 repeat-like"/>
    <property type="match status" value="1"/>
</dbReference>
<dbReference type="SMART" id="SM00320">
    <property type="entry name" value="WD40"/>
    <property type="match status" value="13"/>
</dbReference>
<dbReference type="Pfam" id="PF00400">
    <property type="entry name" value="WD40"/>
    <property type="match status" value="11"/>
</dbReference>
<feature type="repeat" description="WD" evidence="3">
    <location>
        <begin position="975"/>
        <end position="999"/>
    </location>
</feature>
<keyword evidence="1 3" id="KW-0853">WD repeat</keyword>
<feature type="repeat" description="WD" evidence="3">
    <location>
        <begin position="841"/>
        <end position="868"/>
    </location>
</feature>
<feature type="repeat" description="WD" evidence="3">
    <location>
        <begin position="1133"/>
        <end position="1166"/>
    </location>
</feature>
<reference evidence="6" key="1">
    <citation type="journal article" date="2019" name="Int. J. Syst. Evol. Microbiol.">
        <title>The Global Catalogue of Microorganisms (GCM) 10K type strain sequencing project: providing services to taxonomists for standard genome sequencing and annotation.</title>
        <authorList>
            <consortium name="The Broad Institute Genomics Platform"/>
            <consortium name="The Broad Institute Genome Sequencing Center for Infectious Disease"/>
            <person name="Wu L."/>
            <person name="Ma J."/>
        </authorList>
    </citation>
    <scope>NUCLEOTIDE SEQUENCE [LARGE SCALE GENOMIC DNA]</scope>
    <source>
        <strain evidence="6">XZYJT-10</strain>
    </source>
</reference>
<dbReference type="Proteomes" id="UP001596548">
    <property type="component" value="Unassembled WGS sequence"/>
</dbReference>
<dbReference type="PROSITE" id="PS50082">
    <property type="entry name" value="WD_REPEATS_2"/>
    <property type="match status" value="12"/>
</dbReference>
<dbReference type="Pfam" id="PF13191">
    <property type="entry name" value="AAA_16"/>
    <property type="match status" value="1"/>
</dbReference>
<evidence type="ECO:0000313" key="6">
    <source>
        <dbReference type="Proteomes" id="UP001596548"/>
    </source>
</evidence>
<feature type="repeat" description="WD" evidence="3">
    <location>
        <begin position="781"/>
        <end position="824"/>
    </location>
</feature>
<feature type="repeat" description="WD" evidence="3">
    <location>
        <begin position="1260"/>
        <end position="1303"/>
    </location>
</feature>
<dbReference type="PRINTS" id="PR00320">
    <property type="entry name" value="GPROTEINBRPT"/>
</dbReference>
<dbReference type="SUPFAM" id="SSF50494">
    <property type="entry name" value="Trypsin-like serine proteases"/>
    <property type="match status" value="1"/>
</dbReference>
<feature type="repeat" description="WD" evidence="3">
    <location>
        <begin position="1220"/>
        <end position="1259"/>
    </location>
</feature>
<sequence>MTLVSLRPPSDAWAVAIHAGERSDEPIGSGLVVESNLVLTCAHVAFAGGAPRELWVSFPKAGVGYWERRRVRQCLINGKPGENIDVALLELVDPVPATVTPATVRCLTGKALLERRWWAYGYTQAAPGGYSTHGLVSDDSGYGKVHLAVESENPVFKGFSGAAVWSPDYQAVVGIVESFAAKGGALALTFQYADDRLPGLKLGVLASWQPADADEAALAAWGWTLVTDAEAGRHWLPRGRGVAVAGESGYRFRGRDAALRRLAGALDQPIPSGRPLVVTGSPGTGKSAVLGRLVTTADPALRNELPPGDAAVRATPGSVACAVHAKGKNALEVAGEMARAAGVGLPAAPVDLVPALRDRLAGRPARFNLIVDALDEAADPEQARLLIRDVLLPLARAGRAVGVQVVVGTRRADGSGSLLDEFGADPDVVDLDHPDYFAESDLVDYTEATLRLLGDPRPGNPYQESAVARPVARRIAQLARRNFLVAGLVARAHALRDAVAVDPAATAFAGDMASALTAYLDGLPPAGGTSARLLLTALAYAESPGLTPGLWRLAVAALGGTVTEEELRRFARTSAANFLVENADPGTTSYRLFHQALNDELTANRSGDQDRLVRAWMAHGRAVGWDAAPGYLRRFLAGHAARAGLLDDLLADDRFLLSAELDRVLRVADAATTDRGRARVALLRRTPSALAAEPGDRAALWSVVDRLDELGAGISVAGAPYHAAWTHSRPRQERTVLEGHSQAVYDVCPIRVEGRNLLASAGEDGDVRFWDPLTNQSERLLHAHEDCVRGLCAVRAGGATLLATASHDGTVRLWDPAGGQMVHELGEHAEWVRNICAIPGPDGDLLASAGDDRTIRIWDPVTGTLRHALTGHTGWVTAVTHVPVQGRDLVASTGYDGTVRLWDPVAGRQLLRFTGHTGWVTTLYAVRTDHGALIASAGYDGTVRLWDPVTGSEVSRFATGGPMTDLCTIDVARARLLVATGEDGAIRLWDVATRRARPSLFGHSSWIRAVCELPLDDRRLLATAGDDGTVRLWDPDGDLPGPIADGRRLRAVTSLCTVVAGGREVVASTGSDGSVRLWDPADGTEIDEFSADVGTLNDLCVADDDGDTLLVAAGSDGSVQLWSAASGEPDLPMTEHFDSVNAVRALPHEGGTMIASAGDDVTIRLWRPHDKVVREGLTGHTDWVTALAVTVRDGRASLASADKNGTVRLWDADGAALWTQHGHSDAVNALCAVGALIASAGADGAIRLWEPANGRPYATLTGHAGAVTGICALPGAGGELLASVGADRTVRLWDPRRGRALRTIPVHHPALTCHYVAGRLVVGLSQGLLALSIAGIGDL</sequence>
<organism evidence="5 6">
    <name type="scientific">Paractinoplanes rhizophilus</name>
    <dbReference type="NCBI Taxonomy" id="1416877"/>
    <lineage>
        <taxon>Bacteria</taxon>
        <taxon>Bacillati</taxon>
        <taxon>Actinomycetota</taxon>
        <taxon>Actinomycetes</taxon>
        <taxon>Micromonosporales</taxon>
        <taxon>Micromonosporaceae</taxon>
        <taxon>Paractinoplanes</taxon>
    </lineage>
</organism>
<keyword evidence="2" id="KW-0677">Repeat</keyword>
<proteinExistence type="predicted"/>
<comment type="caution">
    <text evidence="5">The sequence shown here is derived from an EMBL/GenBank/DDBJ whole genome shotgun (WGS) entry which is preliminary data.</text>
</comment>
<evidence type="ECO:0000256" key="2">
    <source>
        <dbReference type="ARBA" id="ARBA00022737"/>
    </source>
</evidence>
<dbReference type="Gene3D" id="2.130.10.10">
    <property type="entry name" value="YVTN repeat-like/Quinoprotein amine dehydrogenase"/>
    <property type="match status" value="5"/>
</dbReference>
<dbReference type="SUPFAM" id="SSF50998">
    <property type="entry name" value="Quinoprotein alcohol dehydrogenase-like"/>
    <property type="match status" value="1"/>
</dbReference>
<feature type="repeat" description="WD" evidence="3">
    <location>
        <begin position="913"/>
        <end position="956"/>
    </location>
</feature>
<dbReference type="CDD" id="cd00200">
    <property type="entry name" value="WD40"/>
    <property type="match status" value="2"/>
</dbReference>
<keyword evidence="6" id="KW-1185">Reference proteome</keyword>
<dbReference type="Pfam" id="PF13365">
    <property type="entry name" value="Trypsin_2"/>
    <property type="match status" value="1"/>
</dbReference>
<feature type="repeat" description="WD" evidence="3">
    <location>
        <begin position="1177"/>
        <end position="1211"/>
    </location>
</feature>
<feature type="repeat" description="WD" evidence="3">
    <location>
        <begin position="1000"/>
        <end position="1034"/>
    </location>
</feature>
<dbReference type="PANTHER" id="PTHR19848:SF8">
    <property type="entry name" value="F-BOX AND WD REPEAT DOMAIN CONTAINING 7"/>
    <property type="match status" value="1"/>
</dbReference>
<feature type="repeat" description="WD" evidence="3">
    <location>
        <begin position="737"/>
        <end position="771"/>
    </location>
</feature>
<dbReference type="EMBL" id="JBHTBJ010000014">
    <property type="protein sequence ID" value="MFC7276395.1"/>
    <property type="molecule type" value="Genomic_DNA"/>
</dbReference>
<feature type="domain" description="Orc1-like AAA ATPase" evidence="4">
    <location>
        <begin position="251"/>
        <end position="384"/>
    </location>
</feature>
<gene>
    <name evidence="5" type="ORF">ACFQS1_20570</name>
</gene>
<evidence type="ECO:0000259" key="4">
    <source>
        <dbReference type="Pfam" id="PF13191"/>
    </source>
</evidence>
<dbReference type="InterPro" id="IPR001680">
    <property type="entry name" value="WD40_rpt"/>
</dbReference>
<dbReference type="PANTHER" id="PTHR19848">
    <property type="entry name" value="WD40 REPEAT PROTEIN"/>
    <property type="match status" value="1"/>
</dbReference>